<organism evidence="4 5">
    <name type="scientific">Nocardioides aestuarii</name>
    <dbReference type="NCBI Taxonomy" id="252231"/>
    <lineage>
        <taxon>Bacteria</taxon>
        <taxon>Bacillati</taxon>
        <taxon>Actinomycetota</taxon>
        <taxon>Actinomycetes</taxon>
        <taxon>Propionibacteriales</taxon>
        <taxon>Nocardioidaceae</taxon>
        <taxon>Nocardioides</taxon>
    </lineage>
</organism>
<dbReference type="EC" id="3.4.21.-" evidence="4"/>
<name>A0ABW4TF06_9ACTN</name>
<accession>A0ABW4TF06</accession>
<feature type="chain" id="PRO_5045379588" evidence="3">
    <location>
        <begin position="29"/>
        <end position="339"/>
    </location>
</feature>
<protein>
    <submittedName>
        <fullName evidence="4">Trypsin-like serine peptidase</fullName>
        <ecNumber evidence="4">3.4.21.-</ecNumber>
    </submittedName>
</protein>
<dbReference type="Gene3D" id="2.40.10.10">
    <property type="entry name" value="Trypsin-like serine proteases"/>
    <property type="match status" value="2"/>
</dbReference>
<sequence length="339" mass="34885">MKRTTTLSLVGLLASAATLAAVTGPAQAAPRPAADRPGVHHSTGADTHAEQDAVRAFWTKARMKAAQPRDVIRPNARPGGGGGPKGGGSTTSSLGSEWTAGRVTVGKVFFQMGSSTYVCSGNAVDDVQDGKATPNLVVTAGHCVNDGGSAYATNFMFIPKYDPSKPRDASQPLGTFVAASLHTTSQWAAQGADMYNFDVGIAKVGTNSAGQTLSQAVGTPSDIAFVGSSPSYAVNTHSFGYPQATPYDGTKLISCWGTTGPDTRGGTTDYRLPCNMTGGSSGGPWLLDATAVDPANPIDNSDVSNVQISVNSFGYRGEKNAMYGPIFGSTIQALYNSVS</sequence>
<dbReference type="InterPro" id="IPR050966">
    <property type="entry name" value="Glutamyl_endopeptidase"/>
</dbReference>
<dbReference type="InterPro" id="IPR018114">
    <property type="entry name" value="TRYPSIN_HIS"/>
</dbReference>
<evidence type="ECO:0000313" key="4">
    <source>
        <dbReference type="EMBL" id="MFD1945215.1"/>
    </source>
</evidence>
<evidence type="ECO:0000256" key="1">
    <source>
        <dbReference type="ARBA" id="ARBA00022729"/>
    </source>
</evidence>
<dbReference type="PROSITE" id="PS00134">
    <property type="entry name" value="TRYPSIN_HIS"/>
    <property type="match status" value="1"/>
</dbReference>
<dbReference type="RefSeq" id="WP_343915893.1">
    <property type="nucleotide sequence ID" value="NZ_BAAAJT010000002.1"/>
</dbReference>
<dbReference type="PANTHER" id="PTHR15462:SF19">
    <property type="entry name" value="PEPTIDASE S1 DOMAIN-CONTAINING PROTEIN"/>
    <property type="match status" value="1"/>
</dbReference>
<evidence type="ECO:0000313" key="5">
    <source>
        <dbReference type="Proteomes" id="UP001597351"/>
    </source>
</evidence>
<keyword evidence="5" id="KW-1185">Reference proteome</keyword>
<feature type="region of interest" description="Disordered" evidence="2">
    <location>
        <begin position="27"/>
        <end position="48"/>
    </location>
</feature>
<evidence type="ECO:0000256" key="3">
    <source>
        <dbReference type="SAM" id="SignalP"/>
    </source>
</evidence>
<gene>
    <name evidence="4" type="ORF">ACFSDE_00280</name>
</gene>
<dbReference type="GO" id="GO:0016787">
    <property type="term" value="F:hydrolase activity"/>
    <property type="evidence" value="ECO:0007669"/>
    <property type="project" value="UniProtKB-KW"/>
</dbReference>
<reference evidence="5" key="1">
    <citation type="journal article" date="2019" name="Int. J. Syst. Evol. Microbiol.">
        <title>The Global Catalogue of Microorganisms (GCM) 10K type strain sequencing project: providing services to taxonomists for standard genome sequencing and annotation.</title>
        <authorList>
            <consortium name="The Broad Institute Genomics Platform"/>
            <consortium name="The Broad Institute Genome Sequencing Center for Infectious Disease"/>
            <person name="Wu L."/>
            <person name="Ma J."/>
        </authorList>
    </citation>
    <scope>NUCLEOTIDE SEQUENCE [LARGE SCALE GENOMIC DNA]</scope>
    <source>
        <strain evidence="5">CGMCC 1.12477</strain>
    </source>
</reference>
<dbReference type="InterPro" id="IPR043504">
    <property type="entry name" value="Peptidase_S1_PA_chymotrypsin"/>
</dbReference>
<feature type="signal peptide" evidence="3">
    <location>
        <begin position="1"/>
        <end position="28"/>
    </location>
</feature>
<dbReference type="InterPro" id="IPR009003">
    <property type="entry name" value="Peptidase_S1_PA"/>
</dbReference>
<feature type="compositionally biased region" description="Gly residues" evidence="2">
    <location>
        <begin position="78"/>
        <end position="89"/>
    </location>
</feature>
<evidence type="ECO:0000256" key="2">
    <source>
        <dbReference type="SAM" id="MobiDB-lite"/>
    </source>
</evidence>
<feature type="region of interest" description="Disordered" evidence="2">
    <location>
        <begin position="65"/>
        <end position="96"/>
    </location>
</feature>
<keyword evidence="4" id="KW-0378">Hydrolase</keyword>
<dbReference type="SUPFAM" id="SSF50494">
    <property type="entry name" value="Trypsin-like serine proteases"/>
    <property type="match status" value="1"/>
</dbReference>
<dbReference type="EMBL" id="JBHUGD010000001">
    <property type="protein sequence ID" value="MFD1945215.1"/>
    <property type="molecule type" value="Genomic_DNA"/>
</dbReference>
<proteinExistence type="predicted"/>
<dbReference type="Proteomes" id="UP001597351">
    <property type="component" value="Unassembled WGS sequence"/>
</dbReference>
<dbReference type="PANTHER" id="PTHR15462">
    <property type="entry name" value="SERINE PROTEASE"/>
    <property type="match status" value="1"/>
</dbReference>
<keyword evidence="1 3" id="KW-0732">Signal</keyword>
<comment type="caution">
    <text evidence="4">The sequence shown here is derived from an EMBL/GenBank/DDBJ whole genome shotgun (WGS) entry which is preliminary data.</text>
</comment>